<dbReference type="SUPFAM" id="SSF52540">
    <property type="entry name" value="P-loop containing nucleoside triphosphate hydrolases"/>
    <property type="match status" value="1"/>
</dbReference>
<dbReference type="InterPro" id="IPR027417">
    <property type="entry name" value="P-loop_NTPase"/>
</dbReference>
<dbReference type="Proteomes" id="UP000077115">
    <property type="component" value="Unassembled WGS sequence"/>
</dbReference>
<keyword evidence="3" id="KW-0547">Nucleotide-binding</keyword>
<reference evidence="6 7" key="1">
    <citation type="submission" date="2006-10" db="EMBL/GenBank/DDBJ databases">
        <title>The Genome Sequence of Batrachochytrium dendrobatidis JEL423.</title>
        <authorList>
            <consortium name="The Broad Institute Genome Sequencing Platform"/>
            <person name="Birren B."/>
            <person name="Lander E."/>
            <person name="Galagan J."/>
            <person name="Cuomo C."/>
            <person name="Devon K."/>
            <person name="Jaffe D."/>
            <person name="Butler J."/>
            <person name="Alvarez P."/>
            <person name="Gnerre S."/>
            <person name="Grabherr M."/>
            <person name="Kleber M."/>
            <person name="Mauceli E."/>
            <person name="Brockman W."/>
            <person name="Young S."/>
            <person name="LaButti K."/>
            <person name="Sykes S."/>
            <person name="DeCaprio D."/>
            <person name="Crawford M."/>
            <person name="Koehrsen M."/>
            <person name="Engels R."/>
            <person name="Montgomery P."/>
            <person name="Pearson M."/>
            <person name="Howarth C."/>
            <person name="Larson L."/>
            <person name="White J."/>
            <person name="O'Leary S."/>
            <person name="Kodira C."/>
            <person name="Zeng Q."/>
            <person name="Yandava C."/>
            <person name="Alvarado L."/>
            <person name="Longcore J."/>
            <person name="James T."/>
        </authorList>
    </citation>
    <scope>NUCLEOTIDE SEQUENCE [LARGE SCALE GENOMIC DNA]</scope>
    <source>
        <strain evidence="6 7">JEL423</strain>
    </source>
</reference>
<evidence type="ECO:0008006" key="8">
    <source>
        <dbReference type="Google" id="ProtNLM"/>
    </source>
</evidence>
<evidence type="ECO:0000256" key="2">
    <source>
        <dbReference type="ARBA" id="ARBA00022490"/>
    </source>
</evidence>
<keyword evidence="2" id="KW-0963">Cytoplasm</keyword>
<evidence type="ECO:0000313" key="7">
    <source>
        <dbReference type="Proteomes" id="UP000077115"/>
    </source>
</evidence>
<dbReference type="GO" id="GO:0007052">
    <property type="term" value="P:mitotic spindle organization"/>
    <property type="evidence" value="ECO:0007669"/>
    <property type="project" value="TreeGrafter"/>
</dbReference>
<accession>A0A177W7I2</accession>
<evidence type="ECO:0000256" key="1">
    <source>
        <dbReference type="ARBA" id="ARBA00004496"/>
    </source>
</evidence>
<evidence type="ECO:0000256" key="3">
    <source>
        <dbReference type="ARBA" id="ARBA00022741"/>
    </source>
</evidence>
<dbReference type="GO" id="GO:0005737">
    <property type="term" value="C:cytoplasm"/>
    <property type="evidence" value="ECO:0007669"/>
    <property type="project" value="UniProtKB-SubCell"/>
</dbReference>
<keyword evidence="4" id="KW-0067">ATP-binding</keyword>
<name>A0A177W7I2_BATDL</name>
<evidence type="ECO:0000256" key="5">
    <source>
        <dbReference type="ARBA" id="ARBA00023054"/>
    </source>
</evidence>
<keyword evidence="5" id="KW-0175">Coiled coil</keyword>
<dbReference type="AlphaFoldDB" id="A0A177W7I2"/>
<sequence>MSTSTVKVAVRVRPMAAKELLANSTECVSYISGTNQIVIGGSNNSNSSSSTNVMTVGPDSAYWMAQKSFTFDYVFDPLTTQDLLGVQRNCLGLWTDWIRKNILYGNRTGYRRRCITCIVSGYSPASYCIGISKNPKIDSKWNKFKQGPAVCIIS</sequence>
<dbReference type="GO" id="GO:0005524">
    <property type="term" value="F:ATP binding"/>
    <property type="evidence" value="ECO:0007669"/>
    <property type="project" value="UniProtKB-KW"/>
</dbReference>
<dbReference type="EMBL" id="DS022300">
    <property type="protein sequence ID" value="OAJ36029.1"/>
    <property type="molecule type" value="Genomic_DNA"/>
</dbReference>
<dbReference type="PANTHER" id="PTHR47969">
    <property type="entry name" value="CHROMOSOME-ASSOCIATED KINESIN KIF4A-RELATED"/>
    <property type="match status" value="1"/>
</dbReference>
<evidence type="ECO:0000313" key="6">
    <source>
        <dbReference type="EMBL" id="OAJ36029.1"/>
    </source>
</evidence>
<dbReference type="GO" id="GO:0005875">
    <property type="term" value="C:microtubule associated complex"/>
    <property type="evidence" value="ECO:0007669"/>
    <property type="project" value="TreeGrafter"/>
</dbReference>
<gene>
    <name evidence="6" type="ORF">BDEG_20248</name>
</gene>
<evidence type="ECO:0000256" key="4">
    <source>
        <dbReference type="ARBA" id="ARBA00022840"/>
    </source>
</evidence>
<dbReference type="InterPro" id="IPR027640">
    <property type="entry name" value="Kinesin-like_fam"/>
</dbReference>
<organism evidence="6 7">
    <name type="scientific">Batrachochytrium dendrobatidis (strain JEL423)</name>
    <dbReference type="NCBI Taxonomy" id="403673"/>
    <lineage>
        <taxon>Eukaryota</taxon>
        <taxon>Fungi</taxon>
        <taxon>Fungi incertae sedis</taxon>
        <taxon>Chytridiomycota</taxon>
        <taxon>Chytridiomycota incertae sedis</taxon>
        <taxon>Chytridiomycetes</taxon>
        <taxon>Rhizophydiales</taxon>
        <taxon>Rhizophydiales incertae sedis</taxon>
        <taxon>Batrachochytrium</taxon>
    </lineage>
</organism>
<comment type="subcellular location">
    <subcellularLocation>
        <location evidence="1">Cytoplasm</location>
    </subcellularLocation>
</comment>
<dbReference type="VEuPathDB" id="FungiDB:BDEG_20248"/>
<dbReference type="Gene3D" id="3.40.850.10">
    <property type="entry name" value="Kinesin motor domain"/>
    <property type="match status" value="1"/>
</dbReference>
<reference evidence="6 7" key="2">
    <citation type="submission" date="2016-05" db="EMBL/GenBank/DDBJ databases">
        <title>Lineage-specific infection strategies underlie the spectrum of fungal disease in amphibians.</title>
        <authorList>
            <person name="Cuomo C.A."/>
            <person name="Farrer R.A."/>
            <person name="James T."/>
            <person name="Longcore J."/>
            <person name="Birren B."/>
        </authorList>
    </citation>
    <scope>NUCLEOTIDE SEQUENCE [LARGE SCALE GENOMIC DNA]</scope>
    <source>
        <strain evidence="6 7">JEL423</strain>
    </source>
</reference>
<dbReference type="GO" id="GO:0007018">
    <property type="term" value="P:microtubule-based movement"/>
    <property type="evidence" value="ECO:0007669"/>
    <property type="project" value="InterPro"/>
</dbReference>
<protein>
    <recommendedName>
        <fullName evidence="8">Kinesin motor domain-containing protein</fullName>
    </recommendedName>
</protein>
<dbReference type="GO" id="GO:0003777">
    <property type="term" value="F:microtubule motor activity"/>
    <property type="evidence" value="ECO:0007669"/>
    <property type="project" value="InterPro"/>
</dbReference>
<dbReference type="eggNOG" id="KOG0244">
    <property type="taxonomic scope" value="Eukaryota"/>
</dbReference>
<dbReference type="GO" id="GO:0051231">
    <property type="term" value="P:spindle elongation"/>
    <property type="evidence" value="ECO:0007669"/>
    <property type="project" value="TreeGrafter"/>
</dbReference>
<dbReference type="STRING" id="403673.A0A177W7I2"/>
<dbReference type="PANTHER" id="PTHR47969:SF15">
    <property type="entry name" value="CHROMOSOME-ASSOCIATED KINESIN KIF4A-RELATED"/>
    <property type="match status" value="1"/>
</dbReference>
<dbReference type="InterPro" id="IPR036961">
    <property type="entry name" value="Kinesin_motor_dom_sf"/>
</dbReference>
<proteinExistence type="predicted"/>